<dbReference type="InterPro" id="IPR000989">
    <property type="entry name" value="Rep"/>
</dbReference>
<dbReference type="HOGENOM" id="CLU_056002_1_0_9"/>
<proteinExistence type="inferred from homology"/>
<dbReference type="GO" id="GO:0003677">
    <property type="term" value="F:DNA binding"/>
    <property type="evidence" value="ECO:0007669"/>
    <property type="project" value="InterPro"/>
</dbReference>
<dbReference type="eggNOG" id="COG5655">
    <property type="taxonomic scope" value="Bacteria"/>
</dbReference>
<sequence>MKKNQEGELLKSQVKNTELGKEIFEKYMPKKDLNRKAADYMEKHVSVKTISRFETCSSWFQHLTNKEMSVKRLHKTDACGNRFCPICTWKKAKKDTIKISILMEAVKEIEGKEFLFLTLTAPSVSGEELREEIDQFNQAINRLFQRRNVKRVVKGYIRKLEVTTDQEKYVTEELYKRKKDYYDYRGLKVGDPNPTYNTYHPHMHIIVVVNKSYFNMPSEFISKAEWLGMWRSCMKDNSITQVDVKKVRSTKTSNSNAVLEIAKYSAKGNDLYHSEAVFDTFYMALKRRQLIVYSGMMKDYVKKFKDGKLDRFKKENEDEYTHLLQSVWKGSTYGSKLRELTQEEMEMYNERAKFIEEGEDID</sequence>
<name>F9DY80_9BACL</name>
<dbReference type="GO" id="GO:0006260">
    <property type="term" value="P:DNA replication"/>
    <property type="evidence" value="ECO:0007669"/>
    <property type="project" value="UniProtKB-KW"/>
</dbReference>
<dbReference type="Proteomes" id="UP000005316">
    <property type="component" value="Unassembled WGS sequence"/>
</dbReference>
<evidence type="ECO:0000313" key="4">
    <source>
        <dbReference type="Proteomes" id="UP000005316"/>
    </source>
</evidence>
<evidence type="ECO:0000313" key="3">
    <source>
        <dbReference type="EMBL" id="EGQ19130.1"/>
    </source>
</evidence>
<gene>
    <name evidence="3" type="ORF">HMPREF9372_3761</name>
</gene>
<dbReference type="EMBL" id="AFPZ01000125">
    <property type="protein sequence ID" value="EGQ19130.1"/>
    <property type="molecule type" value="Genomic_DNA"/>
</dbReference>
<dbReference type="AlphaFoldDB" id="F9DY80"/>
<dbReference type="Pfam" id="PF01446">
    <property type="entry name" value="Rep_1"/>
    <property type="match status" value="1"/>
</dbReference>
<keyword evidence="2" id="KW-0235">DNA replication</keyword>
<dbReference type="RefSeq" id="WP_009499497.1">
    <property type="nucleotide sequence ID" value="NZ_GL983009.1"/>
</dbReference>
<dbReference type="OrthoDB" id="5540934at2"/>
<comment type="caution">
    <text evidence="3">The sequence shown here is derived from an EMBL/GenBank/DDBJ whole genome shotgun (WGS) entry which is preliminary data.</text>
</comment>
<evidence type="ECO:0000256" key="1">
    <source>
        <dbReference type="ARBA" id="ARBA00008909"/>
    </source>
</evidence>
<accession>F9DY80</accession>
<evidence type="ECO:0000256" key="2">
    <source>
        <dbReference type="ARBA" id="ARBA00022705"/>
    </source>
</evidence>
<reference evidence="3 4" key="1">
    <citation type="submission" date="2011-04" db="EMBL/GenBank/DDBJ databases">
        <authorList>
            <person name="Muzny D."/>
            <person name="Qin X."/>
            <person name="Deng J."/>
            <person name="Jiang H."/>
            <person name="Liu Y."/>
            <person name="Qu J."/>
            <person name="Song X.-Z."/>
            <person name="Zhang L."/>
            <person name="Thornton R."/>
            <person name="Coyle M."/>
            <person name="Francisco L."/>
            <person name="Jackson L."/>
            <person name="Javaid M."/>
            <person name="Korchina V."/>
            <person name="Kovar C."/>
            <person name="Mata R."/>
            <person name="Mathew T."/>
            <person name="Ngo R."/>
            <person name="Nguyen L."/>
            <person name="Nguyen N."/>
            <person name="Okwuonu G."/>
            <person name="Ongeri F."/>
            <person name="Pham C."/>
            <person name="Simmons D."/>
            <person name="Wilczek-Boney K."/>
            <person name="Hale W."/>
            <person name="Jakkamsetti A."/>
            <person name="Pham P."/>
            <person name="Ruth R."/>
            <person name="San Lucas F."/>
            <person name="Warren J."/>
            <person name="Zhang J."/>
            <person name="Zhao Z."/>
            <person name="Zhou C."/>
            <person name="Zhu D."/>
            <person name="Lee S."/>
            <person name="Bess C."/>
            <person name="Blankenburg K."/>
            <person name="Forbes L."/>
            <person name="Fu Q."/>
            <person name="Gubbala S."/>
            <person name="Hirani K."/>
            <person name="Jayaseelan J.C."/>
            <person name="Lara F."/>
            <person name="Munidasa M."/>
            <person name="Palculict T."/>
            <person name="Patil S."/>
            <person name="Pu L.-L."/>
            <person name="Saada N."/>
            <person name="Tang L."/>
            <person name="Weissenberger G."/>
            <person name="Zhu Y."/>
            <person name="Hemphill L."/>
            <person name="Shang Y."/>
            <person name="Youmans B."/>
            <person name="Ayvaz T."/>
            <person name="Ross M."/>
            <person name="Santibanez J."/>
            <person name="Aqrawi P."/>
            <person name="Gross S."/>
            <person name="Joshi V."/>
            <person name="Fowler G."/>
            <person name="Nazareth L."/>
            <person name="Reid J."/>
            <person name="Worley K."/>
            <person name="Petrosino J."/>
            <person name="Highlander S."/>
            <person name="Gibbs R."/>
        </authorList>
    </citation>
    <scope>NUCLEOTIDE SEQUENCE [LARGE SCALE GENOMIC DNA]</scope>
    <source>
        <strain evidence="3 4">2681</strain>
    </source>
</reference>
<protein>
    <submittedName>
        <fullName evidence="3">Replication protein</fullName>
    </submittedName>
</protein>
<organism evidence="3 4">
    <name type="scientific">Sporosarcina newyorkensis 2681</name>
    <dbReference type="NCBI Taxonomy" id="1027292"/>
    <lineage>
        <taxon>Bacteria</taxon>
        <taxon>Bacillati</taxon>
        <taxon>Bacillota</taxon>
        <taxon>Bacilli</taxon>
        <taxon>Bacillales</taxon>
        <taxon>Caryophanaceae</taxon>
        <taxon>Sporosarcina</taxon>
    </lineage>
</organism>
<comment type="similarity">
    <text evidence="1">Belongs to the Gram-positive plasmids replication protein type 1 family.</text>
</comment>